<dbReference type="InterPro" id="IPR014730">
    <property type="entry name" value="ETF_a/b_N"/>
</dbReference>
<accession>A0A418VRT6</accession>
<name>A0A418VRT6_9PROT</name>
<dbReference type="AlphaFoldDB" id="A0A418VRT6"/>
<dbReference type="EMBL" id="QYUL01000003">
    <property type="protein sequence ID" value="RJF79186.1"/>
    <property type="molecule type" value="Genomic_DNA"/>
</dbReference>
<feature type="domain" description="Electron transfer flavoprotein alpha/beta-subunit N-terminal" evidence="2">
    <location>
        <begin position="22"/>
        <end position="185"/>
    </location>
</feature>
<dbReference type="InterPro" id="IPR014729">
    <property type="entry name" value="Rossmann-like_a/b/a_fold"/>
</dbReference>
<organism evidence="3 4">
    <name type="scientific">Azospirillum cavernae</name>
    <dbReference type="NCBI Taxonomy" id="2320860"/>
    <lineage>
        <taxon>Bacteria</taxon>
        <taxon>Pseudomonadati</taxon>
        <taxon>Pseudomonadota</taxon>
        <taxon>Alphaproteobacteria</taxon>
        <taxon>Rhodospirillales</taxon>
        <taxon>Azospirillaceae</taxon>
        <taxon>Azospirillum</taxon>
    </lineage>
</organism>
<dbReference type="Gene3D" id="3.40.50.620">
    <property type="entry name" value="HUPs"/>
    <property type="match status" value="1"/>
</dbReference>
<dbReference type="SUPFAM" id="SSF52402">
    <property type="entry name" value="Adenine nucleotide alpha hydrolases-like"/>
    <property type="match status" value="1"/>
</dbReference>
<evidence type="ECO:0000259" key="2">
    <source>
        <dbReference type="Pfam" id="PF01012"/>
    </source>
</evidence>
<keyword evidence="1" id="KW-0249">Electron transport</keyword>
<dbReference type="OrthoDB" id="5598152at2"/>
<comment type="caution">
    <text evidence="3">The sequence shown here is derived from an EMBL/GenBank/DDBJ whole genome shotgun (WGS) entry which is preliminary data.</text>
</comment>
<dbReference type="Pfam" id="PF01012">
    <property type="entry name" value="ETF"/>
    <property type="match status" value="1"/>
</dbReference>
<dbReference type="RefSeq" id="WP_119832643.1">
    <property type="nucleotide sequence ID" value="NZ_QYUL01000003.1"/>
</dbReference>
<gene>
    <name evidence="3" type="ORF">D3877_20390</name>
</gene>
<reference evidence="3 4" key="1">
    <citation type="submission" date="2018-09" db="EMBL/GenBank/DDBJ databases">
        <authorList>
            <person name="Zhu H."/>
        </authorList>
    </citation>
    <scope>NUCLEOTIDE SEQUENCE [LARGE SCALE GENOMIC DNA]</scope>
    <source>
        <strain evidence="3 4">K2W22B-5</strain>
    </source>
</reference>
<sequence>MVDVAILVSVGRHPASGQARRAPSDARALELAFGLPPGRRDALHAGDPTNPALRDYLGMGLERLTVLAMAEGRDPTDALAARLRGLSPGIILTGNQAEGGEDSGMLPYVVAQALGLAIVPDVVAIALDAEGRTAEVVQALARGQRRALRVELPFVATVHPAAPAARPSAFGPARRGRIEVVPVDAPPDAFLTACAARPWRDRPKRLSVGAAGGGTGGALERLRAATEAKAGQGRVLVEPSPDEAARAIWDYLQEQGMQPR</sequence>
<evidence type="ECO:0000256" key="1">
    <source>
        <dbReference type="ARBA" id="ARBA00022982"/>
    </source>
</evidence>
<evidence type="ECO:0000313" key="4">
    <source>
        <dbReference type="Proteomes" id="UP000283458"/>
    </source>
</evidence>
<proteinExistence type="predicted"/>
<dbReference type="Proteomes" id="UP000283458">
    <property type="component" value="Unassembled WGS sequence"/>
</dbReference>
<keyword evidence="4" id="KW-1185">Reference proteome</keyword>
<evidence type="ECO:0000313" key="3">
    <source>
        <dbReference type="EMBL" id="RJF79186.1"/>
    </source>
</evidence>
<keyword evidence="1" id="KW-0813">Transport</keyword>
<protein>
    <submittedName>
        <fullName evidence="3">Electron transfer flavoprotein subunit beta</fullName>
    </submittedName>
</protein>